<dbReference type="Proteomes" id="UP000297855">
    <property type="component" value="Unassembled WGS sequence"/>
</dbReference>
<sequence>MKIQPVVSKSDYHSAMKRIEVLMDSENKSKTEDLELETLFILVENYEEEHFPFPSADPIEAIKFRMEQEGLSQTDLAKILGSKNRASEYLNRKIPLSIHAMRKIKEALGISGDILLQKYLTKK</sequence>
<dbReference type="SMART" id="SM00530">
    <property type="entry name" value="HTH_XRE"/>
    <property type="match status" value="1"/>
</dbReference>
<protein>
    <submittedName>
        <fullName evidence="2">Helix-turn-helix domain-containing protein</fullName>
    </submittedName>
</protein>
<evidence type="ECO:0000313" key="2">
    <source>
        <dbReference type="EMBL" id="TGK20232.1"/>
    </source>
</evidence>
<dbReference type="Gene3D" id="1.10.260.40">
    <property type="entry name" value="lambda repressor-like DNA-binding domains"/>
    <property type="match status" value="1"/>
</dbReference>
<dbReference type="InterPro" id="IPR001387">
    <property type="entry name" value="Cro/C1-type_HTH"/>
</dbReference>
<evidence type="ECO:0000259" key="1">
    <source>
        <dbReference type="PROSITE" id="PS50943"/>
    </source>
</evidence>
<dbReference type="PANTHER" id="PTHR40455:SF1">
    <property type="entry name" value="ANTITOXIN HIGA"/>
    <property type="match status" value="1"/>
</dbReference>
<reference evidence="2" key="1">
    <citation type="journal article" date="2019" name="PLoS Negl. Trop. Dis.">
        <title>Revisiting the worldwide diversity of Leptospira species in the environment.</title>
        <authorList>
            <person name="Vincent A.T."/>
            <person name="Schiettekatte O."/>
            <person name="Bourhy P."/>
            <person name="Veyrier F.J."/>
            <person name="Picardeau M."/>
        </authorList>
    </citation>
    <scope>NUCLEOTIDE SEQUENCE [LARGE SCALE GENOMIC DNA]</scope>
    <source>
        <strain evidence="2">SCS5</strain>
    </source>
</reference>
<organism evidence="2 3">
    <name type="scientific">Leptospira fluminis</name>
    <dbReference type="NCBI Taxonomy" id="2484979"/>
    <lineage>
        <taxon>Bacteria</taxon>
        <taxon>Pseudomonadati</taxon>
        <taxon>Spirochaetota</taxon>
        <taxon>Spirochaetia</taxon>
        <taxon>Leptospirales</taxon>
        <taxon>Leptospiraceae</taxon>
        <taxon>Leptospira</taxon>
    </lineage>
</organism>
<evidence type="ECO:0000313" key="3">
    <source>
        <dbReference type="Proteomes" id="UP000297855"/>
    </source>
</evidence>
<dbReference type="GO" id="GO:0001046">
    <property type="term" value="F:core promoter sequence-specific DNA binding"/>
    <property type="evidence" value="ECO:0007669"/>
    <property type="project" value="TreeGrafter"/>
</dbReference>
<proteinExistence type="predicted"/>
<dbReference type="GO" id="GO:0006355">
    <property type="term" value="P:regulation of DNA-templated transcription"/>
    <property type="evidence" value="ECO:0007669"/>
    <property type="project" value="InterPro"/>
</dbReference>
<dbReference type="PROSITE" id="PS50943">
    <property type="entry name" value="HTH_CROC1"/>
    <property type="match status" value="1"/>
</dbReference>
<dbReference type="OrthoDB" id="9796786at2"/>
<dbReference type="PANTHER" id="PTHR40455">
    <property type="entry name" value="ANTITOXIN HIGA"/>
    <property type="match status" value="1"/>
</dbReference>
<feature type="domain" description="HTH cro/C1-type" evidence="1">
    <location>
        <begin position="62"/>
        <end position="115"/>
    </location>
</feature>
<dbReference type="EMBL" id="RQEV01000007">
    <property type="protein sequence ID" value="TGK20232.1"/>
    <property type="molecule type" value="Genomic_DNA"/>
</dbReference>
<dbReference type="CDD" id="cd00093">
    <property type="entry name" value="HTH_XRE"/>
    <property type="match status" value="1"/>
</dbReference>
<gene>
    <name evidence="2" type="ORF">EHO61_06560</name>
</gene>
<name>A0A4R9GR62_9LEPT</name>
<dbReference type="SUPFAM" id="SSF47413">
    <property type="entry name" value="lambda repressor-like DNA-binding domains"/>
    <property type="match status" value="1"/>
</dbReference>
<comment type="caution">
    <text evidence="2">The sequence shown here is derived from an EMBL/GenBank/DDBJ whole genome shotgun (WGS) entry which is preliminary data.</text>
</comment>
<dbReference type="AlphaFoldDB" id="A0A4R9GR62"/>
<dbReference type="InterPro" id="IPR039060">
    <property type="entry name" value="Antitox_HigA"/>
</dbReference>
<keyword evidence="3" id="KW-1185">Reference proteome</keyword>
<dbReference type="InterPro" id="IPR010982">
    <property type="entry name" value="Lambda_DNA-bd_dom_sf"/>
</dbReference>
<accession>A0A4R9GR62</accession>
<dbReference type="Pfam" id="PF01381">
    <property type="entry name" value="HTH_3"/>
    <property type="match status" value="1"/>
</dbReference>